<dbReference type="InterPro" id="IPR050811">
    <property type="entry name" value="Phosphate_ABC_transporter"/>
</dbReference>
<organism evidence="6">
    <name type="scientific">Candidatus Atribacter allofermentans</name>
    <dbReference type="NCBI Taxonomy" id="1852833"/>
    <lineage>
        <taxon>Bacteria</taxon>
        <taxon>Pseudomonadati</taxon>
        <taxon>Atribacterota</taxon>
        <taxon>Atribacteria</taxon>
        <taxon>Atribacterales</taxon>
        <taxon>Atribacteraceae</taxon>
        <taxon>Atribacter</taxon>
    </lineage>
</organism>
<dbReference type="SUPFAM" id="SSF53850">
    <property type="entry name" value="Periplasmic binding protein-like II"/>
    <property type="match status" value="1"/>
</dbReference>
<comment type="similarity">
    <text evidence="1 4">Belongs to the PstS family.</text>
</comment>
<sequence>MFKLRLFLIIILFIFLIVGFSSAKEKINIQGSTTVLPIIQIMAEEFMNDYPEYEVTISGGGSGVGIAALIDQIADIAMSSREIKENELQKAREKGLDVQEYTIAYDAIAVIVHAKNDPIDRLDSKTIKKIYTGFVHNWKDLGGYDRPLVAISRDTNSGTFEIFNDHILEDEEMAPQVLRLTSNRPILDEVSRNLNAIGYVGFGYLTPQVKVLALDDVEPTQENVIRGNYPLSRELFLYTATVPDELSLKFINYVFSDKGQRIVKEEGFIPIQ</sequence>
<dbReference type="GO" id="GO:0042301">
    <property type="term" value="F:phosphate ion binding"/>
    <property type="evidence" value="ECO:0007669"/>
    <property type="project" value="UniProtKB-UniRule"/>
</dbReference>
<dbReference type="EMBL" id="MWBQ01000046">
    <property type="protein sequence ID" value="OQA59846.1"/>
    <property type="molecule type" value="Genomic_DNA"/>
</dbReference>
<reference evidence="6" key="1">
    <citation type="submission" date="2017-02" db="EMBL/GenBank/DDBJ databases">
        <title>Delving into the versatile metabolic prowess of the omnipresent phylum Bacteroidetes.</title>
        <authorList>
            <person name="Nobu M.K."/>
            <person name="Mei R."/>
            <person name="Narihiro T."/>
            <person name="Kuroda K."/>
            <person name="Liu W.-T."/>
        </authorList>
    </citation>
    <scope>NUCLEOTIDE SEQUENCE</scope>
    <source>
        <strain evidence="6">ADurb.Bin276</strain>
    </source>
</reference>
<dbReference type="GO" id="GO:0006817">
    <property type="term" value="P:phosphate ion transport"/>
    <property type="evidence" value="ECO:0007669"/>
    <property type="project" value="UniProtKB-UniRule"/>
</dbReference>
<evidence type="ECO:0000259" key="5">
    <source>
        <dbReference type="Pfam" id="PF12849"/>
    </source>
</evidence>
<evidence type="ECO:0000256" key="1">
    <source>
        <dbReference type="ARBA" id="ARBA00008725"/>
    </source>
</evidence>
<keyword evidence="3" id="KW-0732">Signal</keyword>
<dbReference type="InterPro" id="IPR024370">
    <property type="entry name" value="PBP_domain"/>
</dbReference>
<evidence type="ECO:0000256" key="2">
    <source>
        <dbReference type="ARBA" id="ARBA00022448"/>
    </source>
</evidence>
<dbReference type="Proteomes" id="UP000485569">
    <property type="component" value="Unassembled WGS sequence"/>
</dbReference>
<name>A0A1V5SZA7_9BACT</name>
<accession>A0A1V5SZA7</accession>
<dbReference type="Gene3D" id="3.40.190.10">
    <property type="entry name" value="Periplasmic binding protein-like II"/>
    <property type="match status" value="2"/>
</dbReference>
<evidence type="ECO:0000313" key="6">
    <source>
        <dbReference type="EMBL" id="OQA59846.1"/>
    </source>
</evidence>
<feature type="domain" description="PBP" evidence="5">
    <location>
        <begin position="23"/>
        <end position="258"/>
    </location>
</feature>
<dbReference type="PANTHER" id="PTHR30570">
    <property type="entry name" value="PERIPLASMIC PHOSPHATE BINDING COMPONENT OF PHOSPHATE ABC TRANSPORTER"/>
    <property type="match status" value="1"/>
</dbReference>
<protein>
    <recommendedName>
        <fullName evidence="4">Phosphate-binding protein</fullName>
    </recommendedName>
</protein>
<dbReference type="PANTHER" id="PTHR30570:SF1">
    <property type="entry name" value="PHOSPHATE-BINDING PROTEIN PSTS"/>
    <property type="match status" value="1"/>
</dbReference>
<dbReference type="NCBIfam" id="TIGR02136">
    <property type="entry name" value="ptsS_2"/>
    <property type="match status" value="1"/>
</dbReference>
<keyword evidence="4" id="KW-0592">Phosphate transport</keyword>
<dbReference type="CDD" id="cd13566">
    <property type="entry name" value="PBP2_phosphate"/>
    <property type="match status" value="1"/>
</dbReference>
<dbReference type="AlphaFoldDB" id="A0A1V5SZA7"/>
<proteinExistence type="inferred from homology"/>
<evidence type="ECO:0000256" key="3">
    <source>
        <dbReference type="ARBA" id="ARBA00022729"/>
    </source>
</evidence>
<comment type="caution">
    <text evidence="6">The sequence shown here is derived from an EMBL/GenBank/DDBJ whole genome shotgun (WGS) entry which is preliminary data.</text>
</comment>
<keyword evidence="2 4" id="KW-0813">Transport</keyword>
<dbReference type="Pfam" id="PF12849">
    <property type="entry name" value="PBP_like_2"/>
    <property type="match status" value="1"/>
</dbReference>
<dbReference type="InterPro" id="IPR011862">
    <property type="entry name" value="Phos-bd"/>
</dbReference>
<gene>
    <name evidence="6" type="primary">pstS1</name>
    <name evidence="6" type="ORF">BWY41_00752</name>
</gene>
<evidence type="ECO:0000256" key="4">
    <source>
        <dbReference type="RuleBase" id="RU367119"/>
    </source>
</evidence>
<comment type="function">
    <text evidence="4">Involved in the system for phosphate transport across the cytoplasmic membrane.</text>
</comment>